<dbReference type="AlphaFoldDB" id="A0A8J6TF80"/>
<dbReference type="SMART" id="SM00419">
    <property type="entry name" value="HTH_CRP"/>
    <property type="match status" value="1"/>
</dbReference>
<dbReference type="InterPro" id="IPR012318">
    <property type="entry name" value="HTH_CRP"/>
</dbReference>
<proteinExistence type="predicted"/>
<gene>
    <name evidence="2" type="ORF">H8E29_12380</name>
</gene>
<evidence type="ECO:0000259" key="1">
    <source>
        <dbReference type="SMART" id="SM00419"/>
    </source>
</evidence>
<organism evidence="2 3">
    <name type="scientific">Candidatus Desulfolinea nitratireducens</name>
    <dbReference type="NCBI Taxonomy" id="2841698"/>
    <lineage>
        <taxon>Bacteria</taxon>
        <taxon>Bacillati</taxon>
        <taxon>Chloroflexota</taxon>
        <taxon>Anaerolineae</taxon>
        <taxon>Anaerolineales</taxon>
        <taxon>Anaerolineales incertae sedis</taxon>
        <taxon>Candidatus Desulfolinea</taxon>
    </lineage>
</organism>
<dbReference type="Gene3D" id="1.10.10.10">
    <property type="entry name" value="Winged helix-like DNA-binding domain superfamily/Winged helix DNA-binding domain"/>
    <property type="match status" value="1"/>
</dbReference>
<evidence type="ECO:0000313" key="3">
    <source>
        <dbReference type="Proteomes" id="UP000614469"/>
    </source>
</evidence>
<reference evidence="2 3" key="1">
    <citation type="submission" date="2020-08" db="EMBL/GenBank/DDBJ databases">
        <title>Bridging the membrane lipid divide: bacteria of the FCB group superphylum have the potential to synthesize archaeal ether lipids.</title>
        <authorList>
            <person name="Villanueva L."/>
            <person name="Von Meijenfeldt F.A.B."/>
            <person name="Westbye A.B."/>
            <person name="Yadav S."/>
            <person name="Hopmans E.C."/>
            <person name="Dutilh B.E."/>
            <person name="Sinninghe Damste J.S."/>
        </authorList>
    </citation>
    <scope>NUCLEOTIDE SEQUENCE [LARGE SCALE GENOMIC DNA]</scope>
    <source>
        <strain evidence="2">NIOZ-UU36</strain>
    </source>
</reference>
<comment type="caution">
    <text evidence="2">The sequence shown here is derived from an EMBL/GenBank/DDBJ whole genome shotgun (WGS) entry which is preliminary data.</text>
</comment>
<dbReference type="Pfam" id="PF13412">
    <property type="entry name" value="HTH_24"/>
    <property type="match status" value="1"/>
</dbReference>
<dbReference type="SUPFAM" id="SSF46785">
    <property type="entry name" value="Winged helix' DNA-binding domain"/>
    <property type="match status" value="1"/>
</dbReference>
<dbReference type="InterPro" id="IPR036388">
    <property type="entry name" value="WH-like_DNA-bd_sf"/>
</dbReference>
<dbReference type="InterPro" id="IPR036390">
    <property type="entry name" value="WH_DNA-bd_sf"/>
</dbReference>
<sequence>MQTESQRELSLLEQIEQDPDITQASLARQLGVAVGTVNWHIKRLIEKGYVKVRRAERKKLRYIITAEGIALRARLTVDYIEQSFNLYRRIRQRVQEQLDVLSAAGYARVRISGNGEIAEVCKLTCLEKGIEVVEDESAPLLEIRGMKILLLNTKSTKVLKGKNKRLFL</sequence>
<protein>
    <submittedName>
        <fullName evidence="2">Winged helix-turn-helix transcriptional regulator</fullName>
    </submittedName>
</protein>
<dbReference type="EMBL" id="JACNJN010000137">
    <property type="protein sequence ID" value="MBC8336056.1"/>
    <property type="molecule type" value="Genomic_DNA"/>
</dbReference>
<dbReference type="Proteomes" id="UP000614469">
    <property type="component" value="Unassembled WGS sequence"/>
</dbReference>
<accession>A0A8J6TF80</accession>
<dbReference type="GO" id="GO:0006355">
    <property type="term" value="P:regulation of DNA-templated transcription"/>
    <property type="evidence" value="ECO:0007669"/>
    <property type="project" value="InterPro"/>
</dbReference>
<feature type="domain" description="HTH crp-type" evidence="1">
    <location>
        <begin position="13"/>
        <end position="66"/>
    </location>
</feature>
<name>A0A8J6TF80_9CHLR</name>
<evidence type="ECO:0000313" key="2">
    <source>
        <dbReference type="EMBL" id="MBC8336056.1"/>
    </source>
</evidence>
<dbReference type="GO" id="GO:0003677">
    <property type="term" value="F:DNA binding"/>
    <property type="evidence" value="ECO:0007669"/>
    <property type="project" value="InterPro"/>
</dbReference>